<evidence type="ECO:0000259" key="7">
    <source>
        <dbReference type="Pfam" id="PF02601"/>
    </source>
</evidence>
<evidence type="ECO:0000313" key="9">
    <source>
        <dbReference type="EMBL" id="GAA4065936.1"/>
    </source>
</evidence>
<dbReference type="HAMAP" id="MF_00378">
    <property type="entry name" value="Exonuc_7_L"/>
    <property type="match status" value="1"/>
</dbReference>
<reference evidence="10" key="1">
    <citation type="journal article" date="2019" name="Int. J. Syst. Evol. Microbiol.">
        <title>The Global Catalogue of Microorganisms (GCM) 10K type strain sequencing project: providing services to taxonomists for standard genome sequencing and annotation.</title>
        <authorList>
            <consortium name="The Broad Institute Genomics Platform"/>
            <consortium name="The Broad Institute Genome Sequencing Center for Infectious Disease"/>
            <person name="Wu L."/>
            <person name="Ma J."/>
        </authorList>
    </citation>
    <scope>NUCLEOTIDE SEQUENCE [LARGE SCALE GENOMIC DNA]</scope>
    <source>
        <strain evidence="10">JCM 17250</strain>
    </source>
</reference>
<evidence type="ECO:0000313" key="10">
    <source>
        <dbReference type="Proteomes" id="UP001501734"/>
    </source>
</evidence>
<comment type="subunit">
    <text evidence="5">Heterooligomer composed of large and small subunits.</text>
</comment>
<organism evidence="9 10">
    <name type="scientific">Amphibacillus indicireducens</name>
    <dbReference type="NCBI Taxonomy" id="1076330"/>
    <lineage>
        <taxon>Bacteria</taxon>
        <taxon>Bacillati</taxon>
        <taxon>Bacillota</taxon>
        <taxon>Bacilli</taxon>
        <taxon>Bacillales</taxon>
        <taxon>Bacillaceae</taxon>
        <taxon>Amphibacillus</taxon>
    </lineage>
</organism>
<dbReference type="EMBL" id="BAABDL010000053">
    <property type="protein sequence ID" value="GAA4065936.1"/>
    <property type="molecule type" value="Genomic_DNA"/>
</dbReference>
<comment type="function">
    <text evidence="5">Bidirectionally degrades single-stranded DNA into large acid-insoluble oligonucleotides, which are then degraded further into small acid-soluble oligonucleotides.</text>
</comment>
<dbReference type="RefSeq" id="WP_344911067.1">
    <property type="nucleotide sequence ID" value="NZ_BAABDL010000053.1"/>
</dbReference>
<evidence type="ECO:0000256" key="1">
    <source>
        <dbReference type="ARBA" id="ARBA00022490"/>
    </source>
</evidence>
<dbReference type="Proteomes" id="UP001501734">
    <property type="component" value="Unassembled WGS sequence"/>
</dbReference>
<dbReference type="PANTHER" id="PTHR30008">
    <property type="entry name" value="EXODEOXYRIBONUCLEASE 7 LARGE SUBUNIT"/>
    <property type="match status" value="1"/>
</dbReference>
<feature type="domain" description="Exonuclease VII large subunit C-terminal" evidence="7">
    <location>
        <begin position="124"/>
        <end position="438"/>
    </location>
</feature>
<comment type="subcellular location">
    <subcellularLocation>
        <location evidence="5 6">Cytoplasm</location>
    </subcellularLocation>
</comment>
<keyword evidence="10" id="KW-1185">Reference proteome</keyword>
<keyword evidence="3 5" id="KW-0378">Hydrolase</keyword>
<dbReference type="InterPro" id="IPR020579">
    <property type="entry name" value="Exonuc_VII_lsu_C"/>
</dbReference>
<dbReference type="Pfam" id="PF13742">
    <property type="entry name" value="tRNA_anti_2"/>
    <property type="match status" value="1"/>
</dbReference>
<keyword evidence="1 5" id="KW-0963">Cytoplasm</keyword>
<proteinExistence type="inferred from homology"/>
<comment type="catalytic activity">
    <reaction evidence="5 6">
        <text>Exonucleolytic cleavage in either 5'- to 3'- or 3'- to 5'-direction to yield nucleoside 5'-phosphates.</text>
        <dbReference type="EC" id="3.1.11.6"/>
    </reaction>
</comment>
<name>A0ABP7VHF3_9BACI</name>
<gene>
    <name evidence="5 9" type="primary">xseA</name>
    <name evidence="9" type="ORF">GCM10022410_10450</name>
</gene>
<comment type="similarity">
    <text evidence="5 6">Belongs to the XseA family.</text>
</comment>
<dbReference type="NCBIfam" id="TIGR00237">
    <property type="entry name" value="xseA"/>
    <property type="match status" value="1"/>
</dbReference>
<sequence>MVEKYLTVTALTRYIKRKFELDQHLTTVWLKGEISNFKHHSRGHMYFTLKDEQSKILAVMFAGYNRSLRFAPENGMDVIIKGEVSVYEAMGQYQLYVHDMIPDGIGALNLAFEQLKEKLEREGLFDQSKKRLIRSIPEHIGIITSPTGAAIQDILSTINRRFPPVKISIFPALVQGDQAKNDLVKKIAQANLDATIDHLIIARGGGSIEELWPFNEEIVARAVATSKIPIISGVGHETDTTIVDFVADLRAPTPTAAAELAVPLQTELTARVLQAKRTLTKEFNGLIKRKRERLSYLQANYAFQYPKQLIAEKEQQLDRLVELLAKNITQQIRKNKDNLYRASAQLKLNSPNHRVSVAQQKVEFLTQALDHHFQQLFNNKLTRFDHYLNQLHLLSPLSTMKRGYSISYDQTGTIIKSVRQVNSGEKITLKLTDGIIDSKITTIREDEHD</sequence>
<evidence type="ECO:0000256" key="3">
    <source>
        <dbReference type="ARBA" id="ARBA00022801"/>
    </source>
</evidence>
<dbReference type="InterPro" id="IPR025824">
    <property type="entry name" value="OB-fold_nuc-bd_dom"/>
</dbReference>
<evidence type="ECO:0000256" key="5">
    <source>
        <dbReference type="HAMAP-Rule" id="MF_00378"/>
    </source>
</evidence>
<keyword evidence="2 5" id="KW-0540">Nuclease</keyword>
<feature type="domain" description="OB-fold nucleic acid binding" evidence="8">
    <location>
        <begin position="6"/>
        <end position="100"/>
    </location>
</feature>
<keyword evidence="4 5" id="KW-0269">Exonuclease</keyword>
<evidence type="ECO:0000256" key="4">
    <source>
        <dbReference type="ARBA" id="ARBA00022839"/>
    </source>
</evidence>
<dbReference type="InterPro" id="IPR003753">
    <property type="entry name" value="Exonuc_VII_L"/>
</dbReference>
<protein>
    <recommendedName>
        <fullName evidence="5">Exodeoxyribonuclease 7 large subunit</fullName>
        <ecNumber evidence="5">3.1.11.6</ecNumber>
    </recommendedName>
    <alternativeName>
        <fullName evidence="5">Exodeoxyribonuclease VII large subunit</fullName>
        <shortName evidence="5">Exonuclease VII large subunit</shortName>
    </alternativeName>
</protein>
<comment type="caution">
    <text evidence="9">The sequence shown here is derived from an EMBL/GenBank/DDBJ whole genome shotgun (WGS) entry which is preliminary data.</text>
</comment>
<evidence type="ECO:0000256" key="6">
    <source>
        <dbReference type="RuleBase" id="RU004355"/>
    </source>
</evidence>
<dbReference type="Pfam" id="PF02601">
    <property type="entry name" value="Exonuc_VII_L"/>
    <property type="match status" value="1"/>
</dbReference>
<dbReference type="EC" id="3.1.11.6" evidence="5"/>
<dbReference type="PANTHER" id="PTHR30008:SF0">
    <property type="entry name" value="EXODEOXYRIBONUCLEASE 7 LARGE SUBUNIT"/>
    <property type="match status" value="1"/>
</dbReference>
<evidence type="ECO:0000256" key="2">
    <source>
        <dbReference type="ARBA" id="ARBA00022722"/>
    </source>
</evidence>
<dbReference type="CDD" id="cd04489">
    <property type="entry name" value="ExoVII_LU_OBF"/>
    <property type="match status" value="1"/>
</dbReference>
<accession>A0ABP7VHF3</accession>
<evidence type="ECO:0000259" key="8">
    <source>
        <dbReference type="Pfam" id="PF13742"/>
    </source>
</evidence>